<proteinExistence type="inferred from homology"/>
<keyword evidence="4" id="KW-1185">Reference proteome</keyword>
<accession>A0A8J2QIG9</accession>
<evidence type="ECO:0000313" key="4">
    <source>
        <dbReference type="Proteomes" id="UP000789524"/>
    </source>
</evidence>
<organism evidence="3 4">
    <name type="scientific">Danaus chrysippus</name>
    <name type="common">African queen</name>
    <dbReference type="NCBI Taxonomy" id="151541"/>
    <lineage>
        <taxon>Eukaryota</taxon>
        <taxon>Metazoa</taxon>
        <taxon>Ecdysozoa</taxon>
        <taxon>Arthropoda</taxon>
        <taxon>Hexapoda</taxon>
        <taxon>Insecta</taxon>
        <taxon>Pterygota</taxon>
        <taxon>Neoptera</taxon>
        <taxon>Endopterygota</taxon>
        <taxon>Lepidoptera</taxon>
        <taxon>Glossata</taxon>
        <taxon>Ditrysia</taxon>
        <taxon>Papilionoidea</taxon>
        <taxon>Nymphalidae</taxon>
        <taxon>Danainae</taxon>
        <taxon>Danaini</taxon>
        <taxon>Danaina</taxon>
        <taxon>Danaus</taxon>
        <taxon>Anosia</taxon>
    </lineage>
</organism>
<dbReference type="EMBL" id="CAKASE010000046">
    <property type="protein sequence ID" value="CAG9561467.1"/>
    <property type="molecule type" value="Genomic_DNA"/>
</dbReference>
<sequence length="214" mass="23855">MGEVTLDTVAYAKIMLHAASYPHCAVTGVLLADGSKIRDGAKSQDLDIVDAIPLFHHSHYLSPMAEVAMTQVDALAQANNRVIAGYYAACENFRDNTVEKCPGQKIAEKIVEFFPSAVFVVVDNKKFRHHLSNPAIKLHNYSEGKWKVMDDNKVLFQTPYVLETVSLLLHKGVQKDLVDFDNYLDDISQDWTNLGIEKLIASINASNSIDFKND</sequence>
<dbReference type="GO" id="GO:0072546">
    <property type="term" value="C:EMC complex"/>
    <property type="evidence" value="ECO:0007669"/>
    <property type="project" value="InterPro"/>
</dbReference>
<dbReference type="AlphaFoldDB" id="A0A8J2QIG9"/>
<dbReference type="InterPro" id="IPR005366">
    <property type="entry name" value="EMC8/9"/>
</dbReference>
<dbReference type="OrthoDB" id="194468at2759"/>
<gene>
    <name evidence="3" type="ORF">DCHRY22_LOCUS2972</name>
</gene>
<protein>
    <submittedName>
        <fullName evidence="3">(African queen) hypothetical protein</fullName>
    </submittedName>
</protein>
<dbReference type="CDD" id="cd08060">
    <property type="entry name" value="MPN_UPF0172"/>
    <property type="match status" value="1"/>
</dbReference>
<evidence type="ECO:0000256" key="1">
    <source>
        <dbReference type="ARBA" id="ARBA00007461"/>
    </source>
</evidence>
<dbReference type="PROSITE" id="PS50249">
    <property type="entry name" value="MPN"/>
    <property type="match status" value="1"/>
</dbReference>
<comment type="caution">
    <text evidence="3">The sequence shown here is derived from an EMBL/GenBank/DDBJ whole genome shotgun (WGS) entry which is preliminary data.</text>
</comment>
<feature type="domain" description="MPN" evidence="2">
    <location>
        <begin position="4"/>
        <end position="145"/>
    </location>
</feature>
<dbReference type="InterPro" id="IPR037518">
    <property type="entry name" value="MPN"/>
</dbReference>
<reference evidence="3" key="1">
    <citation type="submission" date="2021-09" db="EMBL/GenBank/DDBJ databases">
        <authorList>
            <person name="Martin H S."/>
        </authorList>
    </citation>
    <scope>NUCLEOTIDE SEQUENCE</scope>
</reference>
<name>A0A8J2QIG9_9NEOP</name>
<evidence type="ECO:0000259" key="2">
    <source>
        <dbReference type="PROSITE" id="PS50249"/>
    </source>
</evidence>
<dbReference type="Proteomes" id="UP000789524">
    <property type="component" value="Unassembled WGS sequence"/>
</dbReference>
<evidence type="ECO:0000313" key="3">
    <source>
        <dbReference type="EMBL" id="CAG9561467.1"/>
    </source>
</evidence>
<comment type="similarity">
    <text evidence="1">Belongs to the EMC8/EMC9 family.</text>
</comment>
<dbReference type="Pfam" id="PF03665">
    <property type="entry name" value="UPF0172"/>
    <property type="match status" value="1"/>
</dbReference>
<dbReference type="PANTHER" id="PTHR12941">
    <property type="entry name" value="ER MEMBRANE PROTEIN COMPLEX"/>
    <property type="match status" value="1"/>
</dbReference>
<dbReference type="PANTHER" id="PTHR12941:SF10">
    <property type="entry name" value="ER MEMBRANE PROTEIN COMPLEX SUBUNIT 8_9 HOMOLOG"/>
    <property type="match status" value="1"/>
</dbReference>